<feature type="transmembrane region" description="Helical" evidence="8">
    <location>
        <begin position="316"/>
        <end position="335"/>
    </location>
</feature>
<dbReference type="Proteomes" id="UP001307889">
    <property type="component" value="Chromosome 3"/>
</dbReference>
<evidence type="ECO:0000256" key="1">
    <source>
        <dbReference type="ARBA" id="ARBA00004651"/>
    </source>
</evidence>
<gene>
    <name evidence="9" type="ORF">NTJ_05311</name>
</gene>
<sequence>MLTPQVHDWVNHHFDGFNYGQDLYFCSTEDALSSQKSHKSATVIRRKVMTDTEVYEGFQNLSSDPRLSVFIDTSCSRGLQLLRKAKQSMSINFRWLLYTENLEAVAEELVNSRLGVDSDVTIIRMRGDSTKTLQYIRLSRVDLKLPLSLMANYTLEDVVKNAELHSALAWRRDNIDLEGYTYITYALCSPGTENICQVKNWNLRHMKTVVPGVDYTTRHSTNVVSYLMDIYNFNVKVSNVSELGTKLPNGKFNGSIAAVSSGEIEFASLAIRSTVERAEFLRFSVPIAELKFNFILFQQKTFGTPTALIDPFSPRAWAAICALFFTLVVALRSTIISDNTQQLNDSLGGSLILVLGSIHQGPKDTTNKHSTRAVYITVILSLFLLFTYYNSAVLSGLIVPSPDPIQNIEDLLDAKIPLGGDEVFYIRREIMGRNDTVTLRVRKNLIPEKFLNIKDGVLRVRKEKFAFYGLSVPLLLAAEEVLTYDERCLLTEIQLGRQFPLSFYWRRDSPFPEIVNRGLLMMYERGILHYLKLYWYVQKPKCTSNTDFEPISVQGFAFALAVYSIGAMLSLLIIIAELIIKRSLKRVKIVHFRN</sequence>
<keyword evidence="10" id="KW-1185">Reference proteome</keyword>
<proteinExistence type="predicted"/>
<dbReference type="PANTHER" id="PTHR42643:SF30">
    <property type="entry name" value="IONOTROPIC RECEPTOR 40A-RELATED"/>
    <property type="match status" value="1"/>
</dbReference>
<dbReference type="Gene3D" id="3.40.190.10">
    <property type="entry name" value="Periplasmic binding protein-like II"/>
    <property type="match status" value="1"/>
</dbReference>
<dbReference type="Gene3D" id="1.10.287.70">
    <property type="match status" value="1"/>
</dbReference>
<dbReference type="SUPFAM" id="SSF53850">
    <property type="entry name" value="Periplasmic binding protein-like II"/>
    <property type="match status" value="1"/>
</dbReference>
<name>A0ABN7AJS5_9HEMI</name>
<evidence type="ECO:0000256" key="2">
    <source>
        <dbReference type="ARBA" id="ARBA00022475"/>
    </source>
</evidence>
<keyword evidence="6" id="KW-0675">Receptor</keyword>
<dbReference type="EMBL" id="AP028911">
    <property type="protein sequence ID" value="BES92502.1"/>
    <property type="molecule type" value="Genomic_DNA"/>
</dbReference>
<comment type="subcellular location">
    <subcellularLocation>
        <location evidence="1">Cell membrane</location>
        <topology evidence="1">Multi-pass membrane protein</topology>
    </subcellularLocation>
</comment>
<feature type="transmembrane region" description="Helical" evidence="8">
    <location>
        <begin position="556"/>
        <end position="580"/>
    </location>
</feature>
<keyword evidence="7" id="KW-0325">Glycoprotein</keyword>
<protein>
    <submittedName>
        <fullName evidence="9">Ligand-gated ion channel</fullName>
    </submittedName>
</protein>
<keyword evidence="3 8" id="KW-0812">Transmembrane</keyword>
<evidence type="ECO:0000313" key="9">
    <source>
        <dbReference type="EMBL" id="BES92502.1"/>
    </source>
</evidence>
<evidence type="ECO:0000256" key="3">
    <source>
        <dbReference type="ARBA" id="ARBA00022692"/>
    </source>
</evidence>
<dbReference type="InterPro" id="IPR052192">
    <property type="entry name" value="Insect_Ionotropic_Sensory_Rcpt"/>
</dbReference>
<feature type="transmembrane region" description="Helical" evidence="8">
    <location>
        <begin position="373"/>
        <end position="399"/>
    </location>
</feature>
<keyword evidence="2" id="KW-1003">Cell membrane</keyword>
<evidence type="ECO:0000256" key="4">
    <source>
        <dbReference type="ARBA" id="ARBA00022989"/>
    </source>
</evidence>
<evidence type="ECO:0000256" key="8">
    <source>
        <dbReference type="SAM" id="Phobius"/>
    </source>
</evidence>
<dbReference type="PANTHER" id="PTHR42643">
    <property type="entry name" value="IONOTROPIC RECEPTOR 20A-RELATED"/>
    <property type="match status" value="1"/>
</dbReference>
<evidence type="ECO:0000256" key="5">
    <source>
        <dbReference type="ARBA" id="ARBA00023136"/>
    </source>
</evidence>
<keyword evidence="5 8" id="KW-0472">Membrane</keyword>
<organism evidence="9 10">
    <name type="scientific">Nesidiocoris tenuis</name>
    <dbReference type="NCBI Taxonomy" id="355587"/>
    <lineage>
        <taxon>Eukaryota</taxon>
        <taxon>Metazoa</taxon>
        <taxon>Ecdysozoa</taxon>
        <taxon>Arthropoda</taxon>
        <taxon>Hexapoda</taxon>
        <taxon>Insecta</taxon>
        <taxon>Pterygota</taxon>
        <taxon>Neoptera</taxon>
        <taxon>Paraneoptera</taxon>
        <taxon>Hemiptera</taxon>
        <taxon>Heteroptera</taxon>
        <taxon>Panheteroptera</taxon>
        <taxon>Cimicomorpha</taxon>
        <taxon>Miridae</taxon>
        <taxon>Dicyphina</taxon>
        <taxon>Nesidiocoris</taxon>
    </lineage>
</organism>
<keyword evidence="4 8" id="KW-1133">Transmembrane helix</keyword>
<evidence type="ECO:0000256" key="7">
    <source>
        <dbReference type="ARBA" id="ARBA00023180"/>
    </source>
</evidence>
<accession>A0ABN7AJS5</accession>
<evidence type="ECO:0000256" key="6">
    <source>
        <dbReference type="ARBA" id="ARBA00023170"/>
    </source>
</evidence>
<evidence type="ECO:0000313" key="10">
    <source>
        <dbReference type="Proteomes" id="UP001307889"/>
    </source>
</evidence>
<reference evidence="9 10" key="1">
    <citation type="submission" date="2023-09" db="EMBL/GenBank/DDBJ databases">
        <title>Nesidiocoris tenuis whole genome shotgun sequence.</title>
        <authorList>
            <person name="Shibata T."/>
            <person name="Shimoda M."/>
            <person name="Kobayashi T."/>
            <person name="Uehara T."/>
        </authorList>
    </citation>
    <scope>NUCLEOTIDE SEQUENCE [LARGE SCALE GENOMIC DNA]</scope>
    <source>
        <strain evidence="9 10">Japan</strain>
    </source>
</reference>